<dbReference type="EMBL" id="OZ034817">
    <property type="protein sequence ID" value="CAL1383759.1"/>
    <property type="molecule type" value="Genomic_DNA"/>
</dbReference>
<evidence type="ECO:0000313" key="2">
    <source>
        <dbReference type="Proteomes" id="UP001497516"/>
    </source>
</evidence>
<evidence type="ECO:0000313" key="1">
    <source>
        <dbReference type="EMBL" id="CAL1383759.1"/>
    </source>
</evidence>
<dbReference type="Proteomes" id="UP001497516">
    <property type="component" value="Chromosome 4"/>
</dbReference>
<keyword evidence="2" id="KW-1185">Reference proteome</keyword>
<reference evidence="1 2" key="1">
    <citation type="submission" date="2024-04" db="EMBL/GenBank/DDBJ databases">
        <authorList>
            <person name="Fracassetti M."/>
        </authorList>
    </citation>
    <scope>NUCLEOTIDE SEQUENCE [LARGE SCALE GENOMIC DNA]</scope>
</reference>
<accession>A0AAV2EDE2</accession>
<organism evidence="1 2">
    <name type="scientific">Linum trigynum</name>
    <dbReference type="NCBI Taxonomy" id="586398"/>
    <lineage>
        <taxon>Eukaryota</taxon>
        <taxon>Viridiplantae</taxon>
        <taxon>Streptophyta</taxon>
        <taxon>Embryophyta</taxon>
        <taxon>Tracheophyta</taxon>
        <taxon>Spermatophyta</taxon>
        <taxon>Magnoliopsida</taxon>
        <taxon>eudicotyledons</taxon>
        <taxon>Gunneridae</taxon>
        <taxon>Pentapetalae</taxon>
        <taxon>rosids</taxon>
        <taxon>fabids</taxon>
        <taxon>Malpighiales</taxon>
        <taxon>Linaceae</taxon>
        <taxon>Linum</taxon>
    </lineage>
</organism>
<gene>
    <name evidence="1" type="ORF">LTRI10_LOCUS25012</name>
</gene>
<protein>
    <submittedName>
        <fullName evidence="1">Uncharacterized protein</fullName>
    </submittedName>
</protein>
<dbReference type="AlphaFoldDB" id="A0AAV2EDE2"/>
<proteinExistence type="predicted"/>
<name>A0AAV2EDE2_9ROSI</name>
<sequence length="112" mass="13151">MELWSILKSFVNIEEEVCRATDITDRIKLWKKNSPVDAAQWGSRVFIHAFCWNLWLERNARIFKDLEVPPRVVALRIGSVIAQWLTAAEKVNRETAESWLNVLKLRLFPTRT</sequence>